<keyword evidence="1" id="KW-0378">Hydrolase</keyword>
<dbReference type="GO" id="GO:0004557">
    <property type="term" value="F:alpha-galactosidase activity"/>
    <property type="evidence" value="ECO:0007669"/>
    <property type="project" value="InterPro"/>
</dbReference>
<dbReference type="InterPro" id="IPR013785">
    <property type="entry name" value="Aldolase_TIM"/>
</dbReference>
<evidence type="ECO:0000313" key="5">
    <source>
        <dbReference type="Proteomes" id="UP000469292"/>
    </source>
</evidence>
<evidence type="ECO:0000256" key="2">
    <source>
        <dbReference type="ARBA" id="ARBA00023295"/>
    </source>
</evidence>
<dbReference type="EMBL" id="VYSG01000004">
    <property type="protein sequence ID" value="NEG70504.1"/>
    <property type="molecule type" value="Genomic_DNA"/>
</dbReference>
<name>A0A6I5NGY1_9BIFI</name>
<dbReference type="RefSeq" id="WP_163228108.1">
    <property type="nucleotide sequence ID" value="NZ_VYSG01000004.1"/>
</dbReference>
<comment type="caution">
    <text evidence="4">The sequence shown here is derived from an EMBL/GenBank/DDBJ whole genome shotgun (WGS) entry which is preliminary data.</text>
</comment>
<dbReference type="CDD" id="cd14791">
    <property type="entry name" value="GH36"/>
    <property type="match status" value="1"/>
</dbReference>
<gene>
    <name evidence="4" type="ORF">F6S87_07855</name>
</gene>
<keyword evidence="2" id="KW-0326">Glycosidase</keyword>
<evidence type="ECO:0000313" key="4">
    <source>
        <dbReference type="EMBL" id="NEG70504.1"/>
    </source>
</evidence>
<organism evidence="4 5">
    <name type="scientific">Bifidobacterium choloepi</name>
    <dbReference type="NCBI Taxonomy" id="2614131"/>
    <lineage>
        <taxon>Bacteria</taxon>
        <taxon>Bacillati</taxon>
        <taxon>Actinomycetota</taxon>
        <taxon>Actinomycetes</taxon>
        <taxon>Bifidobacteriales</taxon>
        <taxon>Bifidobacteriaceae</taxon>
        <taxon>Bifidobacterium</taxon>
    </lineage>
</organism>
<dbReference type="Proteomes" id="UP000469292">
    <property type="component" value="Unassembled WGS sequence"/>
</dbReference>
<evidence type="ECO:0000256" key="3">
    <source>
        <dbReference type="SAM" id="MobiDB-lite"/>
    </source>
</evidence>
<dbReference type="PANTHER" id="PTHR43053">
    <property type="entry name" value="GLYCOSIDASE FAMILY 31"/>
    <property type="match status" value="1"/>
</dbReference>
<feature type="region of interest" description="Disordered" evidence="3">
    <location>
        <begin position="253"/>
        <end position="272"/>
    </location>
</feature>
<dbReference type="Gene3D" id="2.70.98.60">
    <property type="entry name" value="alpha-galactosidase from lactobacil brevis"/>
    <property type="match status" value="1"/>
</dbReference>
<dbReference type="PRINTS" id="PR00743">
    <property type="entry name" value="GLHYDRLASE36"/>
</dbReference>
<dbReference type="InterPro" id="IPR038417">
    <property type="entry name" value="Alpga-gal_N_sf"/>
</dbReference>
<proteinExistence type="predicted"/>
<dbReference type="PANTHER" id="PTHR43053:SF3">
    <property type="entry name" value="ALPHA-GALACTOSIDASE C-RELATED"/>
    <property type="match status" value="1"/>
</dbReference>
<dbReference type="InterPro" id="IPR017853">
    <property type="entry name" value="GH"/>
</dbReference>
<dbReference type="GO" id="GO:0016052">
    <property type="term" value="P:carbohydrate catabolic process"/>
    <property type="evidence" value="ECO:0007669"/>
    <property type="project" value="InterPro"/>
</dbReference>
<dbReference type="Gene3D" id="3.20.20.70">
    <property type="entry name" value="Aldolase class I"/>
    <property type="match status" value="1"/>
</dbReference>
<sequence length="825" mass="90539">MTQEQRARTADGATPAVKIEPNSRGRFQWGNGVVSMVFETTPDAPVRLIGLSGRGMAPATVDIPGEPDAQPIVELRSSLDSGADNRLKLAVSAAGRRLRFAGAYRYEPDESGHVGQYRLAIRQVDESTGLVVVSVFDAFDCISAVRCFTVVGCDRPFPLEAVSSLNITLPLAAAGIADDDVRIYWGDSSWDLENDWHAVPLRRTTLKDRNQRVNPGMSSARFARRSTSTWSTGEYQPAGIIEAGAGSVTGHDIGNDSRGGIVHDSSDDGGSREHMLVPDVEWTPGQTATKAPKRESSPFSLMWQIEQNGPWEWEVGEDDPGLRVSAYGPEFDDHQWFTMLGPGNDCFTVTATFAIAAGDWQHAVAEMTMKRRGMRTVKAYELGRFEQAAEHQHVVVYNDYMNTLFGDPTTDKELPLIDGAAHAGADIFCIDAGWYDSNDGGWWDMVGEWESSTNRFGPIRFAGLVHAIQAAGLGVGLWLEPEVIGVKSPMADKLPDSAFFQRHGSRVSDEGRYHLDFRSPAAREHATATVERLIEQFDVKYFKFDYNTTPGAGTDYMAESVGGALLDHCRAVQDWIDELRRRHPDVMIENCGSGAMRADHAMLSRLDIQSTSDQCDPVVYAGIAAAAGLTIPPEQQGNWGYAQPDMDDERAVLTLATGVLGRLYLSGFIGEMDVPRLKLVRAAVKLHREVLGVQLDMVPWWPAGLPQFHGDWLACGLRHDLPMTEAIWPARAAGLKAGDVDDYVTVWRRGGDASFEMDLGSYAGDNGPGEIEVRQVFPPVTPNCAPDAAAWIVEETGVPGRFRFTASDLTQPTARIFSVRRKYRI</sequence>
<dbReference type="Pfam" id="PF02065">
    <property type="entry name" value="Melibiase"/>
    <property type="match status" value="1"/>
</dbReference>
<protein>
    <submittedName>
        <fullName evidence="4">Alpha-galactosidase</fullName>
    </submittedName>
</protein>
<accession>A0A6I5NGY1</accession>
<evidence type="ECO:0000256" key="1">
    <source>
        <dbReference type="ARBA" id="ARBA00022801"/>
    </source>
</evidence>
<dbReference type="AlphaFoldDB" id="A0A6I5NGY1"/>
<reference evidence="4 5" key="1">
    <citation type="submission" date="2019-09" db="EMBL/GenBank/DDBJ databases">
        <title>Phylogenetic characterization of a novel taxon of the genus Bifidobacterium: Bifidobacterium choloepi sp. nov.</title>
        <authorList>
            <person name="Modesto M."/>
            <person name="Satti M."/>
        </authorList>
    </citation>
    <scope>NUCLEOTIDE SEQUENCE [LARGE SCALE GENOMIC DNA]</scope>
    <source>
        <strain evidence="4 5">BRDM6</strain>
    </source>
</reference>
<dbReference type="InterPro" id="IPR002252">
    <property type="entry name" value="Glyco_hydro_36"/>
</dbReference>
<dbReference type="SUPFAM" id="SSF51445">
    <property type="entry name" value="(Trans)glycosidases"/>
    <property type="match status" value="1"/>
</dbReference>
<keyword evidence="5" id="KW-1185">Reference proteome</keyword>
<dbReference type="InterPro" id="IPR050985">
    <property type="entry name" value="Alpha-glycosidase_related"/>
</dbReference>